<reference evidence="16" key="1">
    <citation type="journal article" date="2014" name="BMC Genomics">
        <title>Characterizing the developmental transcriptome of the oriental fruit fly, Bactrocera dorsalis (Diptera: Tephritidae) through comparative genomic analysis with Drosophila melanogaster utilizing modENCODE datasets.</title>
        <authorList>
            <person name="Geib S.M."/>
            <person name="Calla B."/>
            <person name="Hall B."/>
            <person name="Hou S."/>
            <person name="Manoukis N.C."/>
        </authorList>
    </citation>
    <scope>NUCLEOTIDE SEQUENCE</scope>
    <source>
        <strain evidence="16">Punador</strain>
    </source>
</reference>
<accession>A0A034VLD2</accession>
<dbReference type="GO" id="GO:0046872">
    <property type="term" value="F:metal ion binding"/>
    <property type="evidence" value="ECO:0007669"/>
    <property type="project" value="UniProtKB-KW"/>
</dbReference>
<evidence type="ECO:0000256" key="5">
    <source>
        <dbReference type="ARBA" id="ARBA00022622"/>
    </source>
</evidence>
<evidence type="ECO:0000256" key="2">
    <source>
        <dbReference type="ARBA" id="ARBA00005984"/>
    </source>
</evidence>
<feature type="non-terminal residue" evidence="16">
    <location>
        <position position="1"/>
    </location>
</feature>
<evidence type="ECO:0000256" key="15">
    <source>
        <dbReference type="RuleBase" id="RU003946"/>
    </source>
</evidence>
<comment type="cofactor">
    <cofactor evidence="14">
        <name>Mg(2+)</name>
        <dbReference type="ChEBI" id="CHEBI:18420"/>
    </cofactor>
    <text evidence="14">Binds 1 Mg(2+) ion.</text>
</comment>
<name>A0A034VLD2_BACDO</name>
<evidence type="ECO:0000313" key="16">
    <source>
        <dbReference type="EMBL" id="JAC42932.1"/>
    </source>
</evidence>
<dbReference type="Pfam" id="PF00245">
    <property type="entry name" value="Alk_phosphatase"/>
    <property type="match status" value="1"/>
</dbReference>
<dbReference type="GO" id="GO:0004035">
    <property type="term" value="F:alkaline phosphatase activity"/>
    <property type="evidence" value="ECO:0007669"/>
    <property type="project" value="UniProtKB-EC"/>
</dbReference>
<dbReference type="CDD" id="cd16012">
    <property type="entry name" value="ALP"/>
    <property type="match status" value="1"/>
</dbReference>
<evidence type="ECO:0000256" key="8">
    <source>
        <dbReference type="ARBA" id="ARBA00022833"/>
    </source>
</evidence>
<keyword evidence="7" id="KW-0378">Hydrolase</keyword>
<evidence type="ECO:0000256" key="1">
    <source>
        <dbReference type="ARBA" id="ARBA00004609"/>
    </source>
</evidence>
<feature type="active site" description="Phosphoserine intermediate" evidence="13">
    <location>
        <position position="182"/>
    </location>
</feature>
<evidence type="ECO:0000256" key="3">
    <source>
        <dbReference type="ARBA" id="ARBA00012647"/>
    </source>
</evidence>
<dbReference type="SMART" id="SM00098">
    <property type="entry name" value="alkPPc"/>
    <property type="match status" value="1"/>
</dbReference>
<dbReference type="FunFam" id="3.40.720.10:FF:000008">
    <property type="entry name" value="Alkaline phosphatase"/>
    <property type="match status" value="1"/>
</dbReference>
<keyword evidence="8 14" id="KW-0862">Zinc</keyword>
<evidence type="ECO:0000256" key="7">
    <source>
        <dbReference type="ARBA" id="ARBA00022801"/>
    </source>
</evidence>
<keyword evidence="10" id="KW-0472">Membrane</keyword>
<proteinExistence type="inferred from homology"/>
<keyword evidence="5" id="KW-0336">GPI-anchor</keyword>
<keyword evidence="12" id="KW-0449">Lipoprotein</keyword>
<dbReference type="SUPFAM" id="SSF53649">
    <property type="entry name" value="Alkaline phosphatase-like"/>
    <property type="match status" value="1"/>
</dbReference>
<dbReference type="EMBL" id="GAKP01016020">
    <property type="protein sequence ID" value="JAC42932.1"/>
    <property type="molecule type" value="Transcribed_RNA"/>
</dbReference>
<feature type="binding site" evidence="14">
    <location>
        <position position="409"/>
    </location>
    <ligand>
        <name>Zn(2+)</name>
        <dbReference type="ChEBI" id="CHEBI:29105"/>
        <label>2</label>
    </ligand>
</feature>
<gene>
    <name evidence="16" type="primary">PPBT</name>
</gene>
<dbReference type="InterPro" id="IPR017850">
    <property type="entry name" value="Alkaline_phosphatase_core_sf"/>
</dbReference>
<sequence>LKAVEVDFALRTFGIHGGRATYDFGFLNSKNSAMLVRKSSLPAKLWAMLCLTQLVSSAWADFHAPPPPRSIAATRDLNFVMGEGLAQTNRMVPTAELNPQFWRNQANSEIEKKLNAALNKNKAKNVIFFLGDGMPIPAITSARILHGQRVGYLGEEQLLSFEKFPYTGLSRTYCTNGQVADSACTSTAYMTGVKTNLLLLGVNANVNYNNCTASMDPANDLTSLYDWAQAAGKASGFITTTTLTHASPSGGYAHVANRQWQSDADVLSYDVDPSACTDMAQQLITEEPGKHLDVLMGGGMTKFLPKTIKDSFGNAGVRLDNRNLLTTWRNLHPNGVIVNNRDELLRVNISRISNIMGIFNSGLMDYNLVANDKQPTLAEMTGVALAFLNQKPNGYFIFIEGGLIDYGNHENKAGIALDELLEFDKAIQLARSMTDPAETLIVVTADHGHGLSVSGYPERGNNILGLNNMDTDAKGIPYATLNYALGTNQYLNADGSRMDLTGKTGKPDFISPSYINQVMGAHSGEDVSVYASGPWEHLFSGVMQQNLLPHLMAYASCIGDGPKMCS</sequence>
<dbReference type="PANTHER" id="PTHR11596:SF91">
    <property type="entry name" value="ALKALINE PHOSPHATASE-RELATED"/>
    <property type="match status" value="1"/>
</dbReference>
<evidence type="ECO:0000256" key="6">
    <source>
        <dbReference type="ARBA" id="ARBA00022723"/>
    </source>
</evidence>
<feature type="binding site" evidence="14">
    <location>
        <position position="522"/>
    </location>
    <ligand>
        <name>Zn(2+)</name>
        <dbReference type="ChEBI" id="CHEBI:29105"/>
        <label>2</label>
    </ligand>
</feature>
<comment type="subcellular location">
    <subcellularLocation>
        <location evidence="1">Cell membrane</location>
        <topology evidence="1">Lipid-anchor</topology>
        <topology evidence="1">GPI-anchor</topology>
    </subcellularLocation>
</comment>
<dbReference type="PANTHER" id="PTHR11596">
    <property type="entry name" value="ALKALINE PHOSPHATASE"/>
    <property type="match status" value="1"/>
</dbReference>
<feature type="binding site" evidence="14">
    <location>
        <position position="405"/>
    </location>
    <ligand>
        <name>Zn(2+)</name>
        <dbReference type="ChEBI" id="CHEBI:29105"/>
        <label>2</label>
    </ligand>
</feature>
<evidence type="ECO:0000256" key="13">
    <source>
        <dbReference type="PIRSR" id="PIRSR601952-1"/>
    </source>
</evidence>
<dbReference type="GO" id="GO:0098552">
    <property type="term" value="C:side of membrane"/>
    <property type="evidence" value="ECO:0007669"/>
    <property type="project" value="UniProtKB-KW"/>
</dbReference>
<dbReference type="AlphaFoldDB" id="A0A034VLD2"/>
<feature type="binding site" evidence="14">
    <location>
        <position position="447"/>
    </location>
    <ligand>
        <name>Zn(2+)</name>
        <dbReference type="ChEBI" id="CHEBI:29105"/>
        <label>2</label>
    </ligand>
</feature>
<organism evidence="16">
    <name type="scientific">Bactrocera dorsalis</name>
    <name type="common">Oriental fruit fly</name>
    <name type="synonym">Dacus dorsalis</name>
    <dbReference type="NCBI Taxonomy" id="27457"/>
    <lineage>
        <taxon>Eukaryota</taxon>
        <taxon>Metazoa</taxon>
        <taxon>Ecdysozoa</taxon>
        <taxon>Arthropoda</taxon>
        <taxon>Hexapoda</taxon>
        <taxon>Insecta</taxon>
        <taxon>Pterygota</taxon>
        <taxon>Neoptera</taxon>
        <taxon>Endopterygota</taxon>
        <taxon>Diptera</taxon>
        <taxon>Brachycera</taxon>
        <taxon>Muscomorpha</taxon>
        <taxon>Tephritoidea</taxon>
        <taxon>Tephritidae</taxon>
        <taxon>Bactrocera</taxon>
        <taxon>Bactrocera</taxon>
    </lineage>
</organism>
<evidence type="ECO:0000256" key="14">
    <source>
        <dbReference type="PIRSR" id="PIRSR601952-2"/>
    </source>
</evidence>
<keyword evidence="6 14" id="KW-0479">Metal-binding</keyword>
<feature type="binding site" evidence="14">
    <location>
        <position position="132"/>
    </location>
    <ligand>
        <name>Zn(2+)</name>
        <dbReference type="ChEBI" id="CHEBI:29105"/>
        <label>2</label>
    </ligand>
</feature>
<comment type="cofactor">
    <cofactor evidence="14">
        <name>Zn(2+)</name>
        <dbReference type="ChEBI" id="CHEBI:29105"/>
    </cofactor>
    <text evidence="14">Binds 2 Zn(2+) ions.</text>
</comment>
<evidence type="ECO:0000256" key="4">
    <source>
        <dbReference type="ARBA" id="ARBA00022475"/>
    </source>
</evidence>
<dbReference type="GO" id="GO:0005886">
    <property type="term" value="C:plasma membrane"/>
    <property type="evidence" value="ECO:0007669"/>
    <property type="project" value="UniProtKB-SubCell"/>
</dbReference>
<feature type="binding site" evidence="14">
    <location>
        <position position="132"/>
    </location>
    <ligand>
        <name>Mg(2+)</name>
        <dbReference type="ChEBI" id="CHEBI:18420"/>
    </ligand>
</feature>
<comment type="similarity">
    <text evidence="2 15">Belongs to the alkaline phosphatase family.</text>
</comment>
<evidence type="ECO:0000256" key="11">
    <source>
        <dbReference type="ARBA" id="ARBA00023180"/>
    </source>
</evidence>
<evidence type="ECO:0000256" key="10">
    <source>
        <dbReference type="ARBA" id="ARBA00023136"/>
    </source>
</evidence>
<feature type="binding site" evidence="14">
    <location>
        <position position="245"/>
    </location>
    <ligand>
        <name>Mg(2+)</name>
        <dbReference type="ChEBI" id="CHEBI:18420"/>
    </ligand>
</feature>
<keyword evidence="4" id="KW-1003">Cell membrane</keyword>
<protein>
    <recommendedName>
        <fullName evidence="3">alkaline phosphatase</fullName>
        <ecNumber evidence="3">3.1.3.1</ecNumber>
    </recommendedName>
</protein>
<feature type="binding site" evidence="14">
    <location>
        <position position="247"/>
    </location>
    <ligand>
        <name>Mg(2+)</name>
        <dbReference type="ChEBI" id="CHEBI:18420"/>
    </ligand>
</feature>
<keyword evidence="9 14" id="KW-0460">Magnesium</keyword>
<feature type="binding site" evidence="14">
    <location>
        <position position="400"/>
    </location>
    <ligand>
        <name>Mg(2+)</name>
        <dbReference type="ChEBI" id="CHEBI:18420"/>
    </ligand>
</feature>
<evidence type="ECO:0000256" key="9">
    <source>
        <dbReference type="ARBA" id="ARBA00022842"/>
    </source>
</evidence>
<dbReference type="PRINTS" id="PR00113">
    <property type="entry name" value="ALKPHPHTASE"/>
</dbReference>
<keyword evidence="11" id="KW-0325">Glycoprotein</keyword>
<dbReference type="EC" id="3.1.3.1" evidence="3"/>
<dbReference type="OrthoDB" id="5818554at2759"/>
<evidence type="ECO:0000256" key="12">
    <source>
        <dbReference type="ARBA" id="ARBA00023288"/>
    </source>
</evidence>
<feature type="binding site" evidence="14">
    <location>
        <position position="446"/>
    </location>
    <ligand>
        <name>Zn(2+)</name>
        <dbReference type="ChEBI" id="CHEBI:29105"/>
        <label>2</label>
    </ligand>
</feature>
<dbReference type="Gene3D" id="3.40.720.10">
    <property type="entry name" value="Alkaline Phosphatase, subunit A"/>
    <property type="match status" value="1"/>
</dbReference>
<dbReference type="InterPro" id="IPR001952">
    <property type="entry name" value="Alkaline_phosphatase"/>
</dbReference>